<accession>A0A1J5T109</accession>
<proteinExistence type="predicted"/>
<organism evidence="1">
    <name type="scientific">mine drainage metagenome</name>
    <dbReference type="NCBI Taxonomy" id="410659"/>
    <lineage>
        <taxon>unclassified sequences</taxon>
        <taxon>metagenomes</taxon>
        <taxon>ecological metagenomes</taxon>
    </lineage>
</organism>
<name>A0A1J5T109_9ZZZZ</name>
<comment type="caution">
    <text evidence="1">The sequence shown here is derived from an EMBL/GenBank/DDBJ whole genome shotgun (WGS) entry which is preliminary data.</text>
</comment>
<dbReference type="EMBL" id="MLJW01000011">
    <property type="protein sequence ID" value="OIR14553.1"/>
    <property type="molecule type" value="Genomic_DNA"/>
</dbReference>
<reference evidence="1" key="1">
    <citation type="submission" date="2016-10" db="EMBL/GenBank/DDBJ databases">
        <title>Sequence of Gallionella enrichment culture.</title>
        <authorList>
            <person name="Poehlein A."/>
            <person name="Muehling M."/>
            <person name="Daniel R."/>
        </authorList>
    </citation>
    <scope>NUCLEOTIDE SEQUENCE</scope>
</reference>
<protein>
    <submittedName>
        <fullName evidence="1">Uncharacterized protein</fullName>
    </submittedName>
</protein>
<dbReference type="AlphaFoldDB" id="A0A1J5T109"/>
<evidence type="ECO:0000313" key="1">
    <source>
        <dbReference type="EMBL" id="OIR14553.1"/>
    </source>
</evidence>
<gene>
    <name evidence="1" type="ORF">GALL_43540</name>
</gene>
<sequence>MTDVTVTNDIKLKQLKFDRYAQLLNGFLRVWQNIGLHAIEATNPQHQQF</sequence>